<sequence length="252" mass="29121">MIKKINRRLTKYLMEKYPNWDASIALRYLTIIASIKRNFPTGIKILDVGSGEFGLATYIGGGYEITGTDIDFGEERQKGLRIVRASAEKLPFGEGEFDVVVSVDMMEHLPQGIRERAVFEMVRVAKSKVYISCPRGRFSKIIDRLLSKYYKFTHKSELGYLNEHQKYGLPSESSIERYIKSALKGYKKAAKVAKRGNTNAILWFVLLLLGFSEVKILTSFYHKLLFCLPILNLMHFWPTYRVEFEVNFKNYV</sequence>
<dbReference type="SUPFAM" id="SSF53335">
    <property type="entry name" value="S-adenosyl-L-methionine-dependent methyltransferases"/>
    <property type="match status" value="1"/>
</dbReference>
<gene>
    <name evidence="3" type="ORF">A2129_01985</name>
</gene>
<dbReference type="Proteomes" id="UP000177737">
    <property type="component" value="Unassembled WGS sequence"/>
</dbReference>
<evidence type="ECO:0000259" key="2">
    <source>
        <dbReference type="Pfam" id="PF08241"/>
    </source>
</evidence>
<dbReference type="EMBL" id="MGFN01000028">
    <property type="protein sequence ID" value="OGM06435.1"/>
    <property type="molecule type" value="Genomic_DNA"/>
</dbReference>
<dbReference type="InterPro" id="IPR013216">
    <property type="entry name" value="Methyltransf_11"/>
</dbReference>
<keyword evidence="1" id="KW-0812">Transmembrane</keyword>
<feature type="domain" description="Methyltransferase type 11" evidence="2">
    <location>
        <begin position="46"/>
        <end position="130"/>
    </location>
</feature>
<dbReference type="Gene3D" id="3.40.50.150">
    <property type="entry name" value="Vaccinia Virus protein VP39"/>
    <property type="match status" value="1"/>
</dbReference>
<feature type="transmembrane region" description="Helical" evidence="1">
    <location>
        <begin position="196"/>
        <end position="214"/>
    </location>
</feature>
<accession>A0A1F7WWG8</accession>
<evidence type="ECO:0000256" key="1">
    <source>
        <dbReference type="SAM" id="Phobius"/>
    </source>
</evidence>
<dbReference type="GO" id="GO:0008757">
    <property type="term" value="F:S-adenosylmethionine-dependent methyltransferase activity"/>
    <property type="evidence" value="ECO:0007669"/>
    <property type="project" value="InterPro"/>
</dbReference>
<keyword evidence="1" id="KW-1133">Transmembrane helix</keyword>
<name>A0A1F7WWG8_9BACT</name>
<dbReference type="InterPro" id="IPR029063">
    <property type="entry name" value="SAM-dependent_MTases_sf"/>
</dbReference>
<dbReference type="AlphaFoldDB" id="A0A1F7WWG8"/>
<dbReference type="Pfam" id="PF08241">
    <property type="entry name" value="Methyltransf_11"/>
    <property type="match status" value="1"/>
</dbReference>
<keyword evidence="1" id="KW-0472">Membrane</keyword>
<evidence type="ECO:0000313" key="3">
    <source>
        <dbReference type="EMBL" id="OGM06435.1"/>
    </source>
</evidence>
<organism evidence="3 4">
    <name type="scientific">Candidatus Woesebacteria bacterium GWC1_42_13</name>
    <dbReference type="NCBI Taxonomy" id="1802475"/>
    <lineage>
        <taxon>Bacteria</taxon>
        <taxon>Candidatus Woeseibacteriota</taxon>
    </lineage>
</organism>
<comment type="caution">
    <text evidence="3">The sequence shown here is derived from an EMBL/GenBank/DDBJ whole genome shotgun (WGS) entry which is preliminary data.</text>
</comment>
<reference evidence="3 4" key="1">
    <citation type="journal article" date="2016" name="Nat. Commun.">
        <title>Thousands of microbial genomes shed light on interconnected biogeochemical processes in an aquifer system.</title>
        <authorList>
            <person name="Anantharaman K."/>
            <person name="Brown C.T."/>
            <person name="Hug L.A."/>
            <person name="Sharon I."/>
            <person name="Castelle C.J."/>
            <person name="Probst A.J."/>
            <person name="Thomas B.C."/>
            <person name="Singh A."/>
            <person name="Wilkins M.J."/>
            <person name="Karaoz U."/>
            <person name="Brodie E.L."/>
            <person name="Williams K.H."/>
            <person name="Hubbard S.S."/>
            <person name="Banfield J.F."/>
        </authorList>
    </citation>
    <scope>NUCLEOTIDE SEQUENCE [LARGE SCALE GENOMIC DNA]</scope>
</reference>
<dbReference type="CDD" id="cd02440">
    <property type="entry name" value="AdoMet_MTases"/>
    <property type="match status" value="1"/>
</dbReference>
<proteinExistence type="predicted"/>
<protein>
    <recommendedName>
        <fullName evidence="2">Methyltransferase type 11 domain-containing protein</fullName>
    </recommendedName>
</protein>
<evidence type="ECO:0000313" key="4">
    <source>
        <dbReference type="Proteomes" id="UP000177737"/>
    </source>
</evidence>